<dbReference type="Proteomes" id="UP000576152">
    <property type="component" value="Unassembled WGS sequence"/>
</dbReference>
<dbReference type="Pfam" id="PF13505">
    <property type="entry name" value="OMP_b-brl"/>
    <property type="match status" value="1"/>
</dbReference>
<name>A0ABR6HK90_9RHOB</name>
<evidence type="ECO:0000256" key="1">
    <source>
        <dbReference type="ARBA" id="ARBA00022729"/>
    </source>
</evidence>
<dbReference type="InterPro" id="IPR011250">
    <property type="entry name" value="OMP/PagP_B-barrel"/>
</dbReference>
<keyword evidence="1 2" id="KW-0732">Signal</keyword>
<proteinExistence type="predicted"/>
<protein>
    <submittedName>
        <fullName evidence="4">Opacity protein-like surface antigen</fullName>
    </submittedName>
</protein>
<dbReference type="RefSeq" id="WP_183469568.1">
    <property type="nucleotide sequence ID" value="NZ_JACIBX010000001.1"/>
</dbReference>
<feature type="domain" description="Outer membrane protein beta-barrel" evidence="3">
    <location>
        <begin position="35"/>
        <end position="205"/>
    </location>
</feature>
<evidence type="ECO:0000313" key="5">
    <source>
        <dbReference type="Proteomes" id="UP000576152"/>
    </source>
</evidence>
<gene>
    <name evidence="4" type="ORF">FHS00_000517</name>
</gene>
<comment type="caution">
    <text evidence="4">The sequence shown here is derived from an EMBL/GenBank/DDBJ whole genome shotgun (WGS) entry which is preliminary data.</text>
</comment>
<evidence type="ECO:0000259" key="3">
    <source>
        <dbReference type="Pfam" id="PF13505"/>
    </source>
</evidence>
<sequence>MKFTTSSIALALGVVAAPAFAGGLSMPVADPVAPAAPVAVAPVAVAPSADWTGLYVGGQLGYGQAGTDDGDFDEEGATYGAQLGYNYDFGRFVMGGEIAYVGTEIGDEDAGAEIDGVATAKLRAGYDAGAFLPYVTAGYASAYTADEFQGDDQFDGYVYGAGVDYKVSENIIVGGEVLQHEFEDLGDSDVDLDATTAALRVSYQF</sequence>
<dbReference type="Gene3D" id="2.40.160.20">
    <property type="match status" value="1"/>
</dbReference>
<organism evidence="4 5">
    <name type="scientific">Limimaricola variabilis</name>
    <dbReference type="NCBI Taxonomy" id="1492771"/>
    <lineage>
        <taxon>Bacteria</taxon>
        <taxon>Pseudomonadati</taxon>
        <taxon>Pseudomonadota</taxon>
        <taxon>Alphaproteobacteria</taxon>
        <taxon>Rhodobacterales</taxon>
        <taxon>Paracoccaceae</taxon>
        <taxon>Limimaricola</taxon>
    </lineage>
</organism>
<evidence type="ECO:0000313" key="4">
    <source>
        <dbReference type="EMBL" id="MBB3710964.1"/>
    </source>
</evidence>
<keyword evidence="5" id="KW-1185">Reference proteome</keyword>
<dbReference type="InterPro" id="IPR027385">
    <property type="entry name" value="Beta-barrel_OMP"/>
</dbReference>
<dbReference type="SUPFAM" id="SSF56925">
    <property type="entry name" value="OMPA-like"/>
    <property type="match status" value="1"/>
</dbReference>
<feature type="chain" id="PRO_5045399760" evidence="2">
    <location>
        <begin position="22"/>
        <end position="205"/>
    </location>
</feature>
<evidence type="ECO:0000256" key="2">
    <source>
        <dbReference type="SAM" id="SignalP"/>
    </source>
</evidence>
<feature type="signal peptide" evidence="2">
    <location>
        <begin position="1"/>
        <end position="21"/>
    </location>
</feature>
<reference evidence="4 5" key="1">
    <citation type="submission" date="2020-08" db="EMBL/GenBank/DDBJ databases">
        <title>Genomic Encyclopedia of Type Strains, Phase III (KMG-III): the genomes of soil and plant-associated and newly described type strains.</title>
        <authorList>
            <person name="Whitman W."/>
        </authorList>
    </citation>
    <scope>NUCLEOTIDE SEQUENCE [LARGE SCALE GENOMIC DNA]</scope>
    <source>
        <strain evidence="4 5">CECT 8572</strain>
    </source>
</reference>
<dbReference type="EMBL" id="JACIBX010000001">
    <property type="protein sequence ID" value="MBB3710964.1"/>
    <property type="molecule type" value="Genomic_DNA"/>
</dbReference>
<accession>A0ABR6HK90</accession>